<proteinExistence type="predicted"/>
<dbReference type="Proteomes" id="UP000664209">
    <property type="component" value="Unassembled WGS sequence"/>
</dbReference>
<organism evidence="2 3">
    <name type="scientific">Actinotalea soli</name>
    <dbReference type="NCBI Taxonomy" id="2819234"/>
    <lineage>
        <taxon>Bacteria</taxon>
        <taxon>Bacillati</taxon>
        <taxon>Actinomycetota</taxon>
        <taxon>Actinomycetes</taxon>
        <taxon>Micrococcales</taxon>
        <taxon>Cellulomonadaceae</taxon>
        <taxon>Actinotalea</taxon>
    </lineage>
</organism>
<dbReference type="EMBL" id="JAGEMK010000002">
    <property type="protein sequence ID" value="MBO1751370.1"/>
    <property type="molecule type" value="Genomic_DNA"/>
</dbReference>
<name>A0A939LQW6_9CELL</name>
<feature type="region of interest" description="Disordered" evidence="1">
    <location>
        <begin position="1"/>
        <end position="23"/>
    </location>
</feature>
<evidence type="ECO:0000313" key="2">
    <source>
        <dbReference type="EMBL" id="MBO1751370.1"/>
    </source>
</evidence>
<sequence>MRWRRRAAEREKRKAPPPAPPPDPFAVLRLQLRLGALAAQLRALDADPHPWARGRRQLAVQAAYDALLAEACRLADVEIAESAEGGSSLREAGLPVDEAERFREELALTERGWSW</sequence>
<protein>
    <submittedName>
        <fullName evidence="2">Uncharacterized protein</fullName>
    </submittedName>
</protein>
<gene>
    <name evidence="2" type="ORF">J4G33_06095</name>
</gene>
<comment type="caution">
    <text evidence="2">The sequence shown here is derived from an EMBL/GenBank/DDBJ whole genome shotgun (WGS) entry which is preliminary data.</text>
</comment>
<evidence type="ECO:0000256" key="1">
    <source>
        <dbReference type="SAM" id="MobiDB-lite"/>
    </source>
</evidence>
<feature type="compositionally biased region" description="Basic and acidic residues" evidence="1">
    <location>
        <begin position="1"/>
        <end position="14"/>
    </location>
</feature>
<keyword evidence="3" id="KW-1185">Reference proteome</keyword>
<evidence type="ECO:0000313" key="3">
    <source>
        <dbReference type="Proteomes" id="UP000664209"/>
    </source>
</evidence>
<accession>A0A939LQW6</accession>
<dbReference type="AlphaFoldDB" id="A0A939LQW6"/>
<reference evidence="2" key="1">
    <citation type="submission" date="2021-03" db="EMBL/GenBank/DDBJ databases">
        <title>Actinotalea soli sp. nov., isolated from soil.</title>
        <authorList>
            <person name="Ping W."/>
            <person name="Zhang J."/>
        </authorList>
    </citation>
    <scope>NUCLEOTIDE SEQUENCE</scope>
    <source>
        <strain evidence="2">BY-33</strain>
    </source>
</reference>